<name>A0A1F2UG80_9ACTN</name>
<dbReference type="Proteomes" id="UP000178086">
    <property type="component" value="Unassembled WGS sequence"/>
</dbReference>
<keyword evidence="2" id="KW-0175">Coiled coil</keyword>
<proteinExistence type="inferred from homology"/>
<reference evidence="3 4" key="1">
    <citation type="journal article" date="2016" name="Nat. Commun.">
        <title>Thousands of microbial genomes shed light on interconnected biogeochemical processes in an aquifer system.</title>
        <authorList>
            <person name="Anantharaman K."/>
            <person name="Brown C.T."/>
            <person name="Hug L.A."/>
            <person name="Sharon I."/>
            <person name="Castelle C.J."/>
            <person name="Probst A.J."/>
            <person name="Thomas B.C."/>
            <person name="Singh A."/>
            <person name="Wilkins M.J."/>
            <person name="Karaoz U."/>
            <person name="Brodie E.L."/>
            <person name="Williams K.H."/>
            <person name="Hubbard S.S."/>
            <person name="Banfield J.F."/>
        </authorList>
    </citation>
    <scope>NUCLEOTIDE SEQUENCE [LARGE SCALE GENOMIC DNA]</scope>
</reference>
<comment type="similarity">
    <text evidence="1">Belongs to the UPF0749 family.</text>
</comment>
<accession>A0A1F2UG80</accession>
<dbReference type="Pfam" id="PF05949">
    <property type="entry name" value="DUF881"/>
    <property type="match status" value="1"/>
</dbReference>
<evidence type="ECO:0000313" key="3">
    <source>
        <dbReference type="EMBL" id="OFW32042.1"/>
    </source>
</evidence>
<evidence type="ECO:0008006" key="5">
    <source>
        <dbReference type="Google" id="ProtNLM"/>
    </source>
</evidence>
<evidence type="ECO:0000256" key="1">
    <source>
        <dbReference type="ARBA" id="ARBA00009108"/>
    </source>
</evidence>
<organism evidence="3 4">
    <name type="scientific">Candidatus Aquicultor primus</name>
    <dbReference type="NCBI Taxonomy" id="1797195"/>
    <lineage>
        <taxon>Bacteria</taxon>
        <taxon>Bacillati</taxon>
        <taxon>Actinomycetota</taxon>
        <taxon>Candidatus Aquicultoria</taxon>
        <taxon>Candidatus Aquicultorales</taxon>
        <taxon>Candidatus Aquicultoraceae</taxon>
        <taxon>Candidatus Aquicultor</taxon>
    </lineage>
</organism>
<evidence type="ECO:0000256" key="2">
    <source>
        <dbReference type="SAM" id="Coils"/>
    </source>
</evidence>
<dbReference type="Gene3D" id="3.30.70.1880">
    <property type="entry name" value="Protein of unknown function DUF881"/>
    <property type="match status" value="1"/>
</dbReference>
<dbReference type="PANTHER" id="PTHR37313:SF2">
    <property type="entry name" value="UPF0749 PROTEIN YLXX"/>
    <property type="match status" value="1"/>
</dbReference>
<dbReference type="AlphaFoldDB" id="A0A1F2UG80"/>
<comment type="caution">
    <text evidence="3">The sequence shown here is derived from an EMBL/GenBank/DDBJ whole genome shotgun (WGS) entry which is preliminary data.</text>
</comment>
<sequence length="242" mass="26816">MKRNWHISLVLVYLVLGLLLATSFNTQQKYQQALNAPRKEDLIRKVRQLETDRDALKKQIETDRAQIQNYEKIAAKNEGMLSAYTNELEQTRKATGLVPATGRGVIVTLADSPQYPKDGDPNNYVIHDYDLRTVVNSLWSGGAQAVSVNGQRLMSLSSIRCAGGTVLVNSTRLVSPFKIQAVGDSEKLAKALNADEKSRQLLNEIADYYGLVKKIEQRDDIVIPAYKGGLLIENAKVVEGGD</sequence>
<gene>
    <name evidence="3" type="ORF">A2074_03905</name>
</gene>
<dbReference type="InterPro" id="IPR010273">
    <property type="entry name" value="DUF881"/>
</dbReference>
<feature type="coiled-coil region" evidence="2">
    <location>
        <begin position="39"/>
        <end position="73"/>
    </location>
</feature>
<evidence type="ECO:0000313" key="4">
    <source>
        <dbReference type="Proteomes" id="UP000178086"/>
    </source>
</evidence>
<dbReference type="EMBL" id="MELI01000105">
    <property type="protein sequence ID" value="OFW32042.1"/>
    <property type="molecule type" value="Genomic_DNA"/>
</dbReference>
<protein>
    <recommendedName>
        <fullName evidence="5">DUF881 domain-containing protein</fullName>
    </recommendedName>
</protein>
<dbReference type="PANTHER" id="PTHR37313">
    <property type="entry name" value="UPF0749 PROTEIN RV1825"/>
    <property type="match status" value="1"/>
</dbReference>